<evidence type="ECO:0008006" key="5">
    <source>
        <dbReference type="Google" id="ProtNLM"/>
    </source>
</evidence>
<dbReference type="Proteomes" id="UP000660680">
    <property type="component" value="Unassembled WGS sequence"/>
</dbReference>
<organism evidence="3 4">
    <name type="scientific">Actinokineospora fastidiosa</name>
    <dbReference type="NCBI Taxonomy" id="1816"/>
    <lineage>
        <taxon>Bacteria</taxon>
        <taxon>Bacillati</taxon>
        <taxon>Actinomycetota</taxon>
        <taxon>Actinomycetes</taxon>
        <taxon>Pseudonocardiales</taxon>
        <taxon>Pseudonocardiaceae</taxon>
        <taxon>Actinokineospora</taxon>
    </lineage>
</organism>
<reference evidence="3" key="2">
    <citation type="submission" date="2020-09" db="EMBL/GenBank/DDBJ databases">
        <authorList>
            <person name="Sun Q."/>
            <person name="Ohkuma M."/>
        </authorList>
    </citation>
    <scope>NUCLEOTIDE SEQUENCE</scope>
    <source>
        <strain evidence="3">JCM 3276</strain>
    </source>
</reference>
<sequence length="364" mass="37746">MRISATVLAAVLLGLVSAVPAAAQGEKVTIAVTPLEPVEVTTPGPVEFTVHLHRHTFHPVDVALVINKGDLDVTAEGCAEDETGHLTCARTLDGSDSITLTVYPPDEEPEYDTYYSLYAWAFTLEDGSPEATGTIVAATIVLPGYNPFPREVEPSSREGAVPVIEGRVVDSVTGTPVGNATIRIRNDWMDATAHSDGEGRYRFTQTSDGPLPSGTYAMTVDAVGYRDYRAEVETGADQAAVHRVVLVADVPPPAPERPGTPVAVWIAVAAGAVGVLLVLAAPIVARRSARAQFQGLAAVPAVLGQDVHVGAAGGAVAEAAGHQVVTTTAAGEQGPETSALHVGEAVSTHADIHADAEDQSKPLP</sequence>
<dbReference type="Gene3D" id="2.60.40.1120">
    <property type="entry name" value="Carboxypeptidase-like, regulatory domain"/>
    <property type="match status" value="1"/>
</dbReference>
<protein>
    <recommendedName>
        <fullName evidence="5">Carboxypeptidase regulatory-like domain-containing protein</fullName>
    </recommendedName>
</protein>
<evidence type="ECO:0000313" key="3">
    <source>
        <dbReference type="EMBL" id="GGS13195.1"/>
    </source>
</evidence>
<keyword evidence="4" id="KW-1185">Reference proteome</keyword>
<keyword evidence="1" id="KW-0472">Membrane</keyword>
<evidence type="ECO:0000256" key="2">
    <source>
        <dbReference type="SAM" id="SignalP"/>
    </source>
</evidence>
<feature type="signal peptide" evidence="2">
    <location>
        <begin position="1"/>
        <end position="23"/>
    </location>
</feature>
<keyword evidence="1" id="KW-0812">Transmembrane</keyword>
<dbReference type="EMBL" id="BMRB01000001">
    <property type="protein sequence ID" value="GGS13195.1"/>
    <property type="molecule type" value="Genomic_DNA"/>
</dbReference>
<proteinExistence type="predicted"/>
<accession>A0A918G291</accession>
<feature type="transmembrane region" description="Helical" evidence="1">
    <location>
        <begin position="262"/>
        <end position="285"/>
    </location>
</feature>
<dbReference type="AlphaFoldDB" id="A0A918G291"/>
<dbReference type="Pfam" id="PF13620">
    <property type="entry name" value="CarboxypepD_reg"/>
    <property type="match status" value="1"/>
</dbReference>
<reference evidence="3" key="1">
    <citation type="journal article" date="2014" name="Int. J. Syst. Evol. Microbiol.">
        <title>Complete genome sequence of Corynebacterium casei LMG S-19264T (=DSM 44701T), isolated from a smear-ripened cheese.</title>
        <authorList>
            <consortium name="US DOE Joint Genome Institute (JGI-PGF)"/>
            <person name="Walter F."/>
            <person name="Albersmeier A."/>
            <person name="Kalinowski J."/>
            <person name="Ruckert C."/>
        </authorList>
    </citation>
    <scope>NUCLEOTIDE SEQUENCE</scope>
    <source>
        <strain evidence="3">JCM 3276</strain>
    </source>
</reference>
<name>A0A918G291_9PSEU</name>
<gene>
    <name evidence="3" type="ORF">GCM10010171_01160</name>
</gene>
<dbReference type="InterPro" id="IPR008969">
    <property type="entry name" value="CarboxyPept-like_regulatory"/>
</dbReference>
<feature type="chain" id="PRO_5037632074" description="Carboxypeptidase regulatory-like domain-containing protein" evidence="2">
    <location>
        <begin position="24"/>
        <end position="364"/>
    </location>
</feature>
<comment type="caution">
    <text evidence="3">The sequence shown here is derived from an EMBL/GenBank/DDBJ whole genome shotgun (WGS) entry which is preliminary data.</text>
</comment>
<evidence type="ECO:0000256" key="1">
    <source>
        <dbReference type="SAM" id="Phobius"/>
    </source>
</evidence>
<keyword evidence="2" id="KW-0732">Signal</keyword>
<evidence type="ECO:0000313" key="4">
    <source>
        <dbReference type="Proteomes" id="UP000660680"/>
    </source>
</evidence>
<dbReference type="SUPFAM" id="SSF49464">
    <property type="entry name" value="Carboxypeptidase regulatory domain-like"/>
    <property type="match status" value="1"/>
</dbReference>
<keyword evidence="1" id="KW-1133">Transmembrane helix</keyword>